<dbReference type="Pfam" id="PF12251">
    <property type="entry name" value="SNAPC3"/>
    <property type="match status" value="1"/>
</dbReference>
<protein>
    <recommendedName>
        <fullName evidence="3">snRNA-activating protein complex subunit 3</fullName>
    </recommendedName>
    <alternativeName>
        <fullName evidence="10">Small nuclear RNA-activating complex polypeptide 3</fullName>
    </alternativeName>
</protein>
<organism evidence="11 12">
    <name type="scientific">Aplysia californica</name>
    <name type="common">California sea hare</name>
    <dbReference type="NCBI Taxonomy" id="6500"/>
    <lineage>
        <taxon>Eukaryota</taxon>
        <taxon>Metazoa</taxon>
        <taxon>Spiralia</taxon>
        <taxon>Lophotrochozoa</taxon>
        <taxon>Mollusca</taxon>
        <taxon>Gastropoda</taxon>
        <taxon>Heterobranchia</taxon>
        <taxon>Euthyneura</taxon>
        <taxon>Tectipleura</taxon>
        <taxon>Aplysiida</taxon>
        <taxon>Aplysioidea</taxon>
        <taxon>Aplysiidae</taxon>
        <taxon>Aplysia</taxon>
    </lineage>
</organism>
<dbReference type="RefSeq" id="XP_005104759.1">
    <property type="nucleotide sequence ID" value="XM_005104702.3"/>
</dbReference>
<proteinExistence type="inferred from homology"/>
<gene>
    <name evidence="12" type="primary">LOC101846022</name>
</gene>
<evidence type="ECO:0000313" key="11">
    <source>
        <dbReference type="Proteomes" id="UP000694888"/>
    </source>
</evidence>
<sequence length="391" mass="45515">MEFKGRSRTRQSTVLICPRDFLQSWNLEAFQATRMRKPQNEKEIHEQICNMMSVSDETVGELAEVCGKSTLYTGNEPKHFSNLLEMPQAPPEVDLECVKFQEEQRRMRREIESYKVSVNRHMKYNVMDDYMALLPQTLQQPVAEEQYQVPVPNVILTLQITKCLQQGEKSTRYRECETMMVLGSQPLSALRDKISCSADAIIPGDYSSLPDVDTSCLEKAGDIYKSSFFFIENVFYNDFRQSDNKDYSKIILKWASEHMPDAQFTTAAMEKTKFFDLKIRLGHHYLFTHQGNCEHSVLFTDIRIFSSEDVQDFRHYPILTITRLKNRSVCQSCLKFSSKWIVRDSSLIPTDPCFLCRACFKSLLYTKNGEKRSNFKAYHLSEFYSRESSTT</sequence>
<keyword evidence="7" id="KW-0539">Nucleus</keyword>
<evidence type="ECO:0000256" key="8">
    <source>
        <dbReference type="ARBA" id="ARBA00025193"/>
    </source>
</evidence>
<comment type="subunit">
    <text evidence="9">Part of the SNAPc complex composed of 5 subunits: SNAPC1, SNAPC2, SNAPC3, SNAPC4 and SNAPC5. SNAPC3 interacts with SNAPC1.</text>
</comment>
<keyword evidence="5" id="KW-0238">DNA-binding</keyword>
<comment type="similarity">
    <text evidence="2">Belongs to the SNAPC3/SRD2 family.</text>
</comment>
<comment type="subcellular location">
    <subcellularLocation>
        <location evidence="1">Nucleus</location>
    </subcellularLocation>
</comment>
<dbReference type="InterPro" id="IPR022042">
    <property type="entry name" value="snRNA-activating_su3"/>
</dbReference>
<evidence type="ECO:0000256" key="3">
    <source>
        <dbReference type="ARBA" id="ARBA00013634"/>
    </source>
</evidence>
<evidence type="ECO:0000256" key="10">
    <source>
        <dbReference type="ARBA" id="ARBA00029606"/>
    </source>
</evidence>
<evidence type="ECO:0000256" key="9">
    <source>
        <dbReference type="ARBA" id="ARBA00025958"/>
    </source>
</evidence>
<dbReference type="PANTHER" id="PTHR13421:SF16">
    <property type="entry name" value="SNRNA-ACTIVATING PROTEIN COMPLEX SUBUNIT 3"/>
    <property type="match status" value="1"/>
</dbReference>
<accession>A0ABM0JYU9</accession>
<evidence type="ECO:0000256" key="7">
    <source>
        <dbReference type="ARBA" id="ARBA00023242"/>
    </source>
</evidence>
<evidence type="ECO:0000256" key="4">
    <source>
        <dbReference type="ARBA" id="ARBA00023015"/>
    </source>
</evidence>
<dbReference type="PANTHER" id="PTHR13421">
    <property type="entry name" value="SNRNA-ACTIVATING PROTEIN COMPLEX SUBUNIT 3"/>
    <property type="match status" value="1"/>
</dbReference>
<name>A0ABM0JYU9_APLCA</name>
<evidence type="ECO:0000313" key="12">
    <source>
        <dbReference type="RefSeq" id="XP_005104759.1"/>
    </source>
</evidence>
<reference evidence="12" key="1">
    <citation type="submission" date="2025-08" db="UniProtKB">
        <authorList>
            <consortium name="RefSeq"/>
        </authorList>
    </citation>
    <scope>IDENTIFICATION</scope>
</reference>
<dbReference type="GeneID" id="101846022"/>
<evidence type="ECO:0000256" key="6">
    <source>
        <dbReference type="ARBA" id="ARBA00023163"/>
    </source>
</evidence>
<dbReference type="Proteomes" id="UP000694888">
    <property type="component" value="Unplaced"/>
</dbReference>
<keyword evidence="4" id="KW-0805">Transcription regulation</keyword>
<keyword evidence="11" id="KW-1185">Reference proteome</keyword>
<keyword evidence="6" id="KW-0804">Transcription</keyword>
<evidence type="ECO:0000256" key="1">
    <source>
        <dbReference type="ARBA" id="ARBA00004123"/>
    </source>
</evidence>
<evidence type="ECO:0000256" key="5">
    <source>
        <dbReference type="ARBA" id="ARBA00023125"/>
    </source>
</evidence>
<comment type="function">
    <text evidence="8">Part of the SNAPc complex required for the transcription of both RNA polymerase II and III small-nuclear RNA genes. Binds to the proximal sequence element (PSE), a non-TATA-box basal promoter element common to these 2 types of genes. Recruits TBP and BRF2 to the U6 snRNA TATA box.</text>
</comment>
<evidence type="ECO:0000256" key="2">
    <source>
        <dbReference type="ARBA" id="ARBA00010410"/>
    </source>
</evidence>